<dbReference type="Gene3D" id="3.30.497.10">
    <property type="entry name" value="Antithrombin, subunit I, domain 2"/>
    <property type="match status" value="1"/>
</dbReference>
<dbReference type="InterPro" id="IPR042185">
    <property type="entry name" value="Serpin_sf_2"/>
</dbReference>
<keyword evidence="5" id="KW-0732">Signal</keyword>
<dbReference type="EMBL" id="KK112695">
    <property type="protein sequence ID" value="KFM58296.1"/>
    <property type="molecule type" value="Genomic_DNA"/>
</dbReference>
<evidence type="ECO:0000256" key="4">
    <source>
        <dbReference type="RuleBase" id="RU000411"/>
    </source>
</evidence>
<evidence type="ECO:0000256" key="3">
    <source>
        <dbReference type="ARBA" id="ARBA00022900"/>
    </source>
</evidence>
<dbReference type="CDD" id="cd19577">
    <property type="entry name" value="serpinJ_IRS-2-like"/>
    <property type="match status" value="1"/>
</dbReference>
<organism evidence="7 8">
    <name type="scientific">Stegodyphus mimosarum</name>
    <name type="common">African social velvet spider</name>
    <dbReference type="NCBI Taxonomy" id="407821"/>
    <lineage>
        <taxon>Eukaryota</taxon>
        <taxon>Metazoa</taxon>
        <taxon>Ecdysozoa</taxon>
        <taxon>Arthropoda</taxon>
        <taxon>Chelicerata</taxon>
        <taxon>Arachnida</taxon>
        <taxon>Araneae</taxon>
        <taxon>Araneomorphae</taxon>
        <taxon>Entelegynae</taxon>
        <taxon>Eresoidea</taxon>
        <taxon>Eresidae</taxon>
        <taxon>Stegodyphus</taxon>
    </lineage>
</organism>
<sequence>MALSNLISVAVVLSVCCLIANSAPPQAAEDHLKKLAIASNNLALNLHRKLSSGSSSNVFFSPFSISTAFGMLYCGARGETAQEIRSVLGYEKANLSNQFVHSSFYRLLTESIKSGDSDSYVLNAANAILADKSLQLIANYKREVQELYQASVQDVDFAKDGPKIVEEINDWVKAKTNGKIDSLVDELDASTVLVLLNAVYFKGTWKTEFDVKKTKPQKFYNNGLESEAKEVPMMHIVGGFPYTVDDDVEVLELPYKGENISMIILLPKSRDGLSALEQSLTLGRLENIRQQLDEMKVVVSLPKFKVEYSREMSGEFQSLGANKIFSPIADFSGMTNDNNVYVSQILHKAVVEVNEKGSEAAAVTGIIENIMMIPTPIFSANHPFLFAIVDNRNDMILFLGRVNNL</sequence>
<dbReference type="InterPro" id="IPR042178">
    <property type="entry name" value="Serpin_sf_1"/>
</dbReference>
<dbReference type="InterPro" id="IPR023796">
    <property type="entry name" value="Serpin_dom"/>
</dbReference>
<dbReference type="InterPro" id="IPR000215">
    <property type="entry name" value="Serpin_fam"/>
</dbReference>
<dbReference type="PANTHER" id="PTHR11461:SF211">
    <property type="entry name" value="GH10112P-RELATED"/>
    <property type="match status" value="1"/>
</dbReference>
<dbReference type="MEROPS" id="I04.080"/>
<dbReference type="GO" id="GO:0005615">
    <property type="term" value="C:extracellular space"/>
    <property type="evidence" value="ECO:0007669"/>
    <property type="project" value="InterPro"/>
</dbReference>
<keyword evidence="2" id="KW-0646">Protease inhibitor</keyword>
<comment type="similarity">
    <text evidence="1 4">Belongs to the serpin family.</text>
</comment>
<name>A0A087SZK7_STEMI</name>
<evidence type="ECO:0000313" key="7">
    <source>
        <dbReference type="EMBL" id="KFM58296.1"/>
    </source>
</evidence>
<evidence type="ECO:0000256" key="5">
    <source>
        <dbReference type="SAM" id="SignalP"/>
    </source>
</evidence>
<dbReference type="Proteomes" id="UP000054359">
    <property type="component" value="Unassembled WGS sequence"/>
</dbReference>
<dbReference type="SUPFAM" id="SSF56574">
    <property type="entry name" value="Serpins"/>
    <property type="match status" value="1"/>
</dbReference>
<accession>A0A087SZK7</accession>
<keyword evidence="3" id="KW-0722">Serine protease inhibitor</keyword>
<evidence type="ECO:0000259" key="6">
    <source>
        <dbReference type="SMART" id="SM00093"/>
    </source>
</evidence>
<proteinExistence type="inferred from homology"/>
<feature type="domain" description="Serpin" evidence="6">
    <location>
        <begin position="44"/>
        <end position="405"/>
    </location>
</feature>
<dbReference type="InterPro" id="IPR036186">
    <property type="entry name" value="Serpin_sf"/>
</dbReference>
<dbReference type="FunFam" id="3.30.497.10:FF:000001">
    <property type="entry name" value="Serine protease inhibitor"/>
    <property type="match status" value="1"/>
</dbReference>
<feature type="chain" id="PRO_5001829186" evidence="5">
    <location>
        <begin position="23"/>
        <end position="405"/>
    </location>
</feature>
<dbReference type="GO" id="GO:0004867">
    <property type="term" value="F:serine-type endopeptidase inhibitor activity"/>
    <property type="evidence" value="ECO:0007669"/>
    <property type="project" value="UniProtKB-KW"/>
</dbReference>
<dbReference type="OrthoDB" id="6416968at2759"/>
<reference evidence="7 8" key="1">
    <citation type="submission" date="2013-11" db="EMBL/GenBank/DDBJ databases">
        <title>Genome sequencing of Stegodyphus mimosarum.</title>
        <authorList>
            <person name="Bechsgaard J."/>
        </authorList>
    </citation>
    <scope>NUCLEOTIDE SEQUENCE [LARGE SCALE GENOMIC DNA]</scope>
</reference>
<evidence type="ECO:0000313" key="8">
    <source>
        <dbReference type="Proteomes" id="UP000054359"/>
    </source>
</evidence>
<dbReference type="Pfam" id="PF00079">
    <property type="entry name" value="Serpin"/>
    <property type="match status" value="1"/>
</dbReference>
<keyword evidence="8" id="KW-1185">Reference proteome</keyword>
<feature type="non-terminal residue" evidence="7">
    <location>
        <position position="405"/>
    </location>
</feature>
<dbReference type="SMART" id="SM00093">
    <property type="entry name" value="SERPIN"/>
    <property type="match status" value="1"/>
</dbReference>
<dbReference type="STRING" id="407821.A0A087SZK7"/>
<dbReference type="AlphaFoldDB" id="A0A087SZK7"/>
<dbReference type="Gene3D" id="2.30.39.10">
    <property type="entry name" value="Alpha-1-antitrypsin, domain 1"/>
    <property type="match status" value="1"/>
</dbReference>
<feature type="signal peptide" evidence="5">
    <location>
        <begin position="1"/>
        <end position="22"/>
    </location>
</feature>
<dbReference type="OMA" id="KYRSARM"/>
<gene>
    <name evidence="7" type="ORF">X975_22315</name>
</gene>
<dbReference type="InterPro" id="IPR023795">
    <property type="entry name" value="Serpin_CS"/>
</dbReference>
<dbReference type="PROSITE" id="PS00284">
    <property type="entry name" value="SERPIN"/>
    <property type="match status" value="1"/>
</dbReference>
<evidence type="ECO:0000256" key="2">
    <source>
        <dbReference type="ARBA" id="ARBA00022690"/>
    </source>
</evidence>
<evidence type="ECO:0000256" key="1">
    <source>
        <dbReference type="ARBA" id="ARBA00009500"/>
    </source>
</evidence>
<dbReference type="PANTHER" id="PTHR11461">
    <property type="entry name" value="SERINE PROTEASE INHIBITOR, SERPIN"/>
    <property type="match status" value="1"/>
</dbReference>
<protein>
    <submittedName>
        <fullName evidence="7">Putative serpin-like protein</fullName>
    </submittedName>
</protein>